<dbReference type="GO" id="GO:0006307">
    <property type="term" value="P:DNA alkylation repair"/>
    <property type="evidence" value="ECO:0007669"/>
    <property type="project" value="InterPro"/>
</dbReference>
<dbReference type="InterPro" id="IPR019510">
    <property type="entry name" value="AKAP7-like_phosphoesterase"/>
</dbReference>
<dbReference type="PANTHER" id="PTHR13360">
    <property type="entry name" value="ACTIVATING SIGNAL COINTEGRATOR 1 COMPLEX SUBUNIT 1"/>
    <property type="match status" value="1"/>
</dbReference>
<dbReference type="AlphaFoldDB" id="A0A7S0WY86"/>
<evidence type="ECO:0000313" key="4">
    <source>
        <dbReference type="EMBL" id="CAD8689648.1"/>
    </source>
</evidence>
<dbReference type="InterPro" id="IPR009210">
    <property type="entry name" value="ASCC1"/>
</dbReference>
<sequence length="365" mass="39704">MGDCQLDVVNCGTILVDGKNYRIQSHSSKGYRQPVSAQPTRPRYNEDEEEELEGDTTIVPDERSRGFKTCISADQELFGYIIGKQGTIKRKMEEETGATILIPRKPQAVAAPRGQKGSQSDTEIVVKADSRAAVAAARTRVELTIENALATARDSLPYTHVLSLPLANARVVETLATLKQQVLAEGAGAAAAGIEDSIFWDPAQLHLTLGMLKLYSAQKRQLAVQTLKALDLGSVLDGGPLTVRLRGLEYMNDDPSDVDVLYLKVEADGGDDTIAKVGDLVVRAFADAGLLLPQDEKPVKLHATIMNTRLRRSSEARKGFDARKVLEVHGEGLDLGEQVLDSVHLSQRGVFDDNGYYHCVAKAKL</sequence>
<feature type="region of interest" description="Disordered" evidence="2">
    <location>
        <begin position="25"/>
        <end position="52"/>
    </location>
</feature>
<dbReference type="Gene3D" id="3.90.1140.10">
    <property type="entry name" value="Cyclic phosphodiesterase"/>
    <property type="match status" value="1"/>
</dbReference>
<dbReference type="InterPro" id="IPR036612">
    <property type="entry name" value="KH_dom_type_1_sf"/>
</dbReference>
<feature type="compositionally biased region" description="Polar residues" evidence="2">
    <location>
        <begin position="25"/>
        <end position="39"/>
    </location>
</feature>
<evidence type="ECO:0000259" key="3">
    <source>
        <dbReference type="SMART" id="SM00322"/>
    </source>
</evidence>
<organism evidence="4">
    <name type="scientific">Pyramimonas obovata</name>
    <dbReference type="NCBI Taxonomy" id="1411642"/>
    <lineage>
        <taxon>Eukaryota</taxon>
        <taxon>Viridiplantae</taxon>
        <taxon>Chlorophyta</taxon>
        <taxon>Pyramimonadophyceae</taxon>
        <taxon>Pyramimonadales</taxon>
        <taxon>Pyramimonadaceae</taxon>
        <taxon>Pyramimonas</taxon>
        <taxon>Pyramimonas incertae sedis</taxon>
    </lineage>
</organism>
<dbReference type="Gene3D" id="3.30.1370.10">
    <property type="entry name" value="K Homology domain, type 1"/>
    <property type="match status" value="1"/>
</dbReference>
<evidence type="ECO:0000256" key="2">
    <source>
        <dbReference type="SAM" id="MobiDB-lite"/>
    </source>
</evidence>
<dbReference type="GO" id="GO:0006355">
    <property type="term" value="P:regulation of DNA-templated transcription"/>
    <property type="evidence" value="ECO:0007669"/>
    <property type="project" value="TreeGrafter"/>
</dbReference>
<reference evidence="4" key="1">
    <citation type="submission" date="2021-01" db="EMBL/GenBank/DDBJ databases">
        <authorList>
            <person name="Corre E."/>
            <person name="Pelletier E."/>
            <person name="Niang G."/>
            <person name="Scheremetjew M."/>
            <person name="Finn R."/>
            <person name="Kale V."/>
            <person name="Holt S."/>
            <person name="Cochrane G."/>
            <person name="Meng A."/>
            <person name="Brown T."/>
            <person name="Cohen L."/>
        </authorList>
    </citation>
    <scope>NUCLEOTIDE SEQUENCE</scope>
    <source>
        <strain evidence="4">CCMP722</strain>
    </source>
</reference>
<dbReference type="InterPro" id="IPR009097">
    <property type="entry name" value="Cyclic_Pdiesterase"/>
</dbReference>
<dbReference type="PANTHER" id="PTHR13360:SF1">
    <property type="entry name" value="ACTIVATING SIGNAL COINTEGRATOR 1 COMPLEX SUBUNIT 1"/>
    <property type="match status" value="1"/>
</dbReference>
<accession>A0A7S0WY86</accession>
<dbReference type="PIRSF" id="PIRSF027019">
    <property type="entry name" value="Euk_LigT"/>
    <property type="match status" value="1"/>
</dbReference>
<evidence type="ECO:0000256" key="1">
    <source>
        <dbReference type="PROSITE-ProRule" id="PRU00117"/>
    </source>
</evidence>
<proteinExistence type="predicted"/>
<dbReference type="InterPro" id="IPR004087">
    <property type="entry name" value="KH_dom"/>
</dbReference>
<dbReference type="EMBL" id="HBFA01038396">
    <property type="protein sequence ID" value="CAD8689648.1"/>
    <property type="molecule type" value="Transcribed_RNA"/>
</dbReference>
<dbReference type="SUPFAM" id="SSF54791">
    <property type="entry name" value="Eukaryotic type KH-domain (KH-domain type I)"/>
    <property type="match status" value="1"/>
</dbReference>
<dbReference type="GO" id="GO:0005634">
    <property type="term" value="C:nucleus"/>
    <property type="evidence" value="ECO:0007669"/>
    <property type="project" value="TreeGrafter"/>
</dbReference>
<gene>
    <name evidence="4" type="ORF">POBO1169_LOCUS19215</name>
</gene>
<dbReference type="PROSITE" id="PS50084">
    <property type="entry name" value="KH_TYPE_1"/>
    <property type="match status" value="1"/>
</dbReference>
<dbReference type="SUPFAM" id="SSF55144">
    <property type="entry name" value="LigT-like"/>
    <property type="match status" value="1"/>
</dbReference>
<dbReference type="InterPro" id="IPR004088">
    <property type="entry name" value="KH_dom_type_1"/>
</dbReference>
<protein>
    <recommendedName>
        <fullName evidence="3">K Homology domain-containing protein</fullName>
    </recommendedName>
</protein>
<dbReference type="Pfam" id="PF00013">
    <property type="entry name" value="KH_1"/>
    <property type="match status" value="1"/>
</dbReference>
<dbReference type="Pfam" id="PF10469">
    <property type="entry name" value="AKAP7_NLS"/>
    <property type="match status" value="1"/>
</dbReference>
<name>A0A7S0WY86_9CHLO</name>
<dbReference type="SMART" id="SM00322">
    <property type="entry name" value="KH"/>
    <property type="match status" value="1"/>
</dbReference>
<dbReference type="GO" id="GO:0003723">
    <property type="term" value="F:RNA binding"/>
    <property type="evidence" value="ECO:0007669"/>
    <property type="project" value="UniProtKB-UniRule"/>
</dbReference>
<feature type="domain" description="K Homology" evidence="3">
    <location>
        <begin position="65"/>
        <end position="146"/>
    </location>
</feature>
<keyword evidence="1" id="KW-0694">RNA-binding</keyword>